<proteinExistence type="predicted"/>
<accession>A0A383A8K0</accession>
<feature type="non-terminal residue" evidence="1">
    <location>
        <position position="25"/>
    </location>
</feature>
<organism evidence="1">
    <name type="scientific">marine metagenome</name>
    <dbReference type="NCBI Taxonomy" id="408172"/>
    <lineage>
        <taxon>unclassified sequences</taxon>
        <taxon>metagenomes</taxon>
        <taxon>ecological metagenomes</taxon>
    </lineage>
</organism>
<feature type="non-terminal residue" evidence="1">
    <location>
        <position position="1"/>
    </location>
</feature>
<reference evidence="1" key="1">
    <citation type="submission" date="2018-05" db="EMBL/GenBank/DDBJ databases">
        <authorList>
            <person name="Lanie J.A."/>
            <person name="Ng W.-L."/>
            <person name="Kazmierczak K.M."/>
            <person name="Andrzejewski T.M."/>
            <person name="Davidsen T.M."/>
            <person name="Wayne K.J."/>
            <person name="Tettelin H."/>
            <person name="Glass J.I."/>
            <person name="Rusch D."/>
            <person name="Podicherti R."/>
            <person name="Tsui H.-C.T."/>
            <person name="Winkler M.E."/>
        </authorList>
    </citation>
    <scope>NUCLEOTIDE SEQUENCE</scope>
</reference>
<dbReference type="AlphaFoldDB" id="A0A383A8K0"/>
<sequence>FSGSIPLTETSMKRCSAPYATSLTF</sequence>
<name>A0A383A8K0_9ZZZZ</name>
<evidence type="ECO:0000313" key="1">
    <source>
        <dbReference type="EMBL" id="SVE03940.1"/>
    </source>
</evidence>
<dbReference type="EMBL" id="UINC01190001">
    <property type="protein sequence ID" value="SVE03940.1"/>
    <property type="molecule type" value="Genomic_DNA"/>
</dbReference>
<gene>
    <name evidence="1" type="ORF">METZ01_LOCUS456794</name>
</gene>
<protein>
    <submittedName>
        <fullName evidence="1">Uncharacterized protein</fullName>
    </submittedName>
</protein>